<proteinExistence type="predicted"/>
<evidence type="ECO:0000313" key="2">
    <source>
        <dbReference type="Proteomes" id="UP000299367"/>
    </source>
</evidence>
<dbReference type="Proteomes" id="UP000299367">
    <property type="component" value="Unassembled WGS sequence"/>
</dbReference>
<comment type="caution">
    <text evidence="1">The sequence shown here is derived from an EMBL/GenBank/DDBJ whole genome shotgun (WGS) entry which is preliminary data.</text>
</comment>
<dbReference type="EMBL" id="BJCF01000004">
    <property type="protein sequence ID" value="GCL40847.1"/>
    <property type="molecule type" value="Genomic_DNA"/>
</dbReference>
<name>A0A480A7F8_9CYAN</name>
<dbReference type="RefSeq" id="WP_228036692.1">
    <property type="nucleotide sequence ID" value="NZ_BJCF01000004.1"/>
</dbReference>
<organism evidence="1 2">
    <name type="scientific">Dolichospermum planctonicum</name>
    <dbReference type="NCBI Taxonomy" id="136072"/>
    <lineage>
        <taxon>Bacteria</taxon>
        <taxon>Bacillati</taxon>
        <taxon>Cyanobacteriota</taxon>
        <taxon>Cyanophyceae</taxon>
        <taxon>Nostocales</taxon>
        <taxon>Aphanizomenonaceae</taxon>
        <taxon>Dolichospermum</taxon>
    </lineage>
</organism>
<gene>
    <name evidence="1" type="ORF">NIES80_05370</name>
</gene>
<accession>A0A480A7F8</accession>
<evidence type="ECO:0000313" key="1">
    <source>
        <dbReference type="EMBL" id="GCL40847.1"/>
    </source>
</evidence>
<sequence>MLASPMVLKMKAYQAIKRLTSTCRYCRYYQPQGRRGGMCEKLTAPVQGVWKACPLALPAFAPAWETLEDAWSLPVPRPVISTSQTLAADLDHLTINCVEETRTYTTQEVINQNVVI</sequence>
<reference evidence="2" key="1">
    <citation type="submission" date="2019-02" db="EMBL/GenBank/DDBJ databases">
        <title>Draft genome sequence of Dolichospermum planctonicum NIES-80.</title>
        <authorList>
            <person name="Yamaguchi H."/>
            <person name="Suzuki S."/>
            <person name="Kawachi M."/>
        </authorList>
    </citation>
    <scope>NUCLEOTIDE SEQUENCE [LARGE SCALE GENOMIC DNA]</scope>
    <source>
        <strain evidence="2">NIES-80</strain>
    </source>
</reference>
<dbReference type="AlphaFoldDB" id="A0A480A7F8"/>
<protein>
    <submittedName>
        <fullName evidence="1">Uncharacterized protein</fullName>
    </submittedName>
</protein>